<dbReference type="Pfam" id="PF00023">
    <property type="entry name" value="Ank"/>
    <property type="match status" value="1"/>
</dbReference>
<evidence type="ECO:0000256" key="2">
    <source>
        <dbReference type="ARBA" id="ARBA00023043"/>
    </source>
</evidence>
<dbReference type="PROSITE" id="PS50297">
    <property type="entry name" value="ANK_REP_REGION"/>
    <property type="match status" value="1"/>
</dbReference>
<dbReference type="AlphaFoldDB" id="A0A166ZBU6"/>
<sequence length="854" mass="95464">MEVGASLVAFIGFGLTSIKTFHKFVSTIRGGPLKLQDLARALDSLRAAYERTQALQDLPGILESSPSLIEQLKRCNDDVERFSRTLVKLQIQSGDRLYDTLRKKFKLPLCEDEISDMLGIFSGYVTSFTLEIGLLDIRIAHRNSTAISQVVTGSDNQTSMMQQQQISLQKINDDMSRSASRIEHVQNVVDALTLRVESLPSMSTQQSRVVLEMVAKLEKRFNEMNLRENMGFTAARCGNASDVTLGRGKNTETGDSEVLRSIHRLSALVDEKDRVAESEDAEDIIDNLETLLRGIDTPIQHQESETPMTRGGNCFGCERERRRELKQALGILSSSPKLMLNPQGRNQHGSGSSSGRITKRKHKIAVYRSQHGKWLMSTRKQWRICETPTGDEEHQEYIATITFRPKAQGSLHHIKVSIQQLQYVNGFHAFAPVISVGRIRPSSSRVFQCVHLGLFDELLRLIAMGEASLQDRDEKGAPLLHSHTIHRMVYTFKNLLAAGADPTLLTSNQIEAVGSKPLYFSSANEFDDPAIFESVLRLGVTFFDINDQDEYGDSLLHCSAHNSRFEHLSALIESGADLNARNVFGQTCLHYLVNCLRMAGRDISRDWKALTILIEAGADLFSRDNKGELIWETAVNNQEQGSYARDIWESVLVSYGYHKEVKDFAAQTHRHAIYTHWYRRVHFEILWAGNEHLCPYYNDEDIGLDSASFICSSSHIGSSSSSGLQQMDEKYSDESESGDMGGSRSQQTELNEGTESMEDSNTRTTDGMQVETESTKNLGGLTSLNEGLQEVPEGYGPQENLHGFVTTWLSASSPPEETLTGDVWTNGQNEPSSLSFGPNAGHMDEIYQNPWAED</sequence>
<name>A0A166ZBU6_9PEZI</name>
<feature type="region of interest" description="Disordered" evidence="5">
    <location>
        <begin position="336"/>
        <end position="360"/>
    </location>
</feature>
<accession>A0A166ZBU6</accession>
<dbReference type="InterPro" id="IPR002110">
    <property type="entry name" value="Ankyrin_rpt"/>
</dbReference>
<keyword evidence="1" id="KW-0677">Repeat</keyword>
<reference evidence="7 8" key="1">
    <citation type="submission" date="2015-06" db="EMBL/GenBank/DDBJ databases">
        <title>Survival trade-offs in plant roots during colonization by closely related pathogenic and mutualistic fungi.</title>
        <authorList>
            <person name="Hacquard S."/>
            <person name="Kracher B."/>
            <person name="Hiruma K."/>
            <person name="Weinman A."/>
            <person name="Muench P."/>
            <person name="Garrido Oter R."/>
            <person name="Ver Loren van Themaat E."/>
            <person name="Dallerey J.-F."/>
            <person name="Damm U."/>
            <person name="Henrissat B."/>
            <person name="Lespinet O."/>
            <person name="Thon M."/>
            <person name="Kemen E."/>
            <person name="McHardy A.C."/>
            <person name="Schulze-Lefert P."/>
            <person name="O'Connell R.J."/>
        </authorList>
    </citation>
    <scope>NUCLEOTIDE SEQUENCE [LARGE SCALE GENOMIC DNA]</scope>
    <source>
        <strain evidence="7 8">0861</strain>
    </source>
</reference>
<protein>
    <submittedName>
        <fullName evidence="7">Ankyrin repeat protein</fullName>
    </submittedName>
</protein>
<dbReference type="InterPro" id="IPR036770">
    <property type="entry name" value="Ankyrin_rpt-contain_sf"/>
</dbReference>
<feature type="region of interest" description="Disordered" evidence="5">
    <location>
        <begin position="812"/>
        <end position="854"/>
    </location>
</feature>
<evidence type="ECO:0000259" key="6">
    <source>
        <dbReference type="Pfam" id="PF17111"/>
    </source>
</evidence>
<dbReference type="Gene3D" id="1.25.40.20">
    <property type="entry name" value="Ankyrin repeat-containing domain"/>
    <property type="match status" value="1"/>
</dbReference>
<evidence type="ECO:0000256" key="1">
    <source>
        <dbReference type="ARBA" id="ARBA00022737"/>
    </source>
</evidence>
<dbReference type="PANTHER" id="PTHR24189">
    <property type="entry name" value="MYOTROPHIN"/>
    <property type="match status" value="1"/>
</dbReference>
<keyword evidence="4" id="KW-0175">Coiled coil</keyword>
<dbReference type="EMBL" id="LFIV01000001">
    <property type="protein sequence ID" value="KZL78687.1"/>
    <property type="molecule type" value="Genomic_DNA"/>
</dbReference>
<organism evidence="7 8">
    <name type="scientific">Colletotrichum tofieldiae</name>
    <dbReference type="NCBI Taxonomy" id="708197"/>
    <lineage>
        <taxon>Eukaryota</taxon>
        <taxon>Fungi</taxon>
        <taxon>Dikarya</taxon>
        <taxon>Ascomycota</taxon>
        <taxon>Pezizomycotina</taxon>
        <taxon>Sordariomycetes</taxon>
        <taxon>Hypocreomycetidae</taxon>
        <taxon>Glomerellales</taxon>
        <taxon>Glomerellaceae</taxon>
        <taxon>Colletotrichum</taxon>
        <taxon>Colletotrichum spaethianum species complex</taxon>
    </lineage>
</organism>
<feature type="repeat" description="ANK" evidence="3">
    <location>
        <begin position="551"/>
        <end position="583"/>
    </location>
</feature>
<evidence type="ECO:0000256" key="3">
    <source>
        <dbReference type="PROSITE-ProRule" id="PRU00023"/>
    </source>
</evidence>
<evidence type="ECO:0000256" key="4">
    <source>
        <dbReference type="SAM" id="Coils"/>
    </source>
</evidence>
<dbReference type="SUPFAM" id="SSF48403">
    <property type="entry name" value="Ankyrin repeat"/>
    <property type="match status" value="1"/>
</dbReference>
<dbReference type="InterPro" id="IPR050745">
    <property type="entry name" value="Multifunctional_regulatory"/>
</dbReference>
<dbReference type="STRING" id="708197.A0A166ZBU6"/>
<gene>
    <name evidence="7" type="ORF">CT0861_03732</name>
</gene>
<keyword evidence="2 3" id="KW-0040">ANK repeat</keyword>
<dbReference type="Pfam" id="PF17111">
    <property type="entry name" value="PigL_N"/>
    <property type="match status" value="1"/>
</dbReference>
<feature type="coiled-coil region" evidence="4">
    <location>
        <begin position="35"/>
        <end position="92"/>
    </location>
</feature>
<feature type="compositionally biased region" description="Polar residues" evidence="5">
    <location>
        <begin position="343"/>
        <end position="356"/>
    </location>
</feature>
<keyword evidence="8" id="KW-1185">Reference proteome</keyword>
<evidence type="ECO:0000313" key="7">
    <source>
        <dbReference type="EMBL" id="KZL78687.1"/>
    </source>
</evidence>
<proteinExistence type="predicted"/>
<dbReference type="Proteomes" id="UP000076552">
    <property type="component" value="Unassembled WGS sequence"/>
</dbReference>
<feature type="region of interest" description="Disordered" evidence="5">
    <location>
        <begin position="716"/>
        <end position="769"/>
    </location>
</feature>
<feature type="domain" description="Azaphilone pigments biosynthesis cluster protein L N-terminal" evidence="6">
    <location>
        <begin position="3"/>
        <end position="180"/>
    </location>
</feature>
<dbReference type="PROSITE" id="PS50088">
    <property type="entry name" value="ANK_REPEAT"/>
    <property type="match status" value="1"/>
</dbReference>
<dbReference type="InterPro" id="IPR031348">
    <property type="entry name" value="PigL_N"/>
</dbReference>
<comment type="caution">
    <text evidence="7">The sequence shown here is derived from an EMBL/GenBank/DDBJ whole genome shotgun (WGS) entry which is preliminary data.</text>
</comment>
<evidence type="ECO:0000256" key="5">
    <source>
        <dbReference type="SAM" id="MobiDB-lite"/>
    </source>
</evidence>
<evidence type="ECO:0000313" key="8">
    <source>
        <dbReference type="Proteomes" id="UP000076552"/>
    </source>
</evidence>
<feature type="compositionally biased region" description="Polar residues" evidence="5">
    <location>
        <begin position="823"/>
        <end position="836"/>
    </location>
</feature>
<dbReference type="SMART" id="SM00248">
    <property type="entry name" value="ANK"/>
    <property type="match status" value="3"/>
</dbReference>